<feature type="transmembrane region" description="Helical" evidence="6">
    <location>
        <begin position="135"/>
        <end position="158"/>
    </location>
</feature>
<gene>
    <name evidence="8" type="ORF">BDW59DRAFT_177688</name>
</gene>
<evidence type="ECO:0000256" key="4">
    <source>
        <dbReference type="ARBA" id="ARBA00023136"/>
    </source>
</evidence>
<feature type="transmembrane region" description="Helical" evidence="6">
    <location>
        <begin position="110"/>
        <end position="128"/>
    </location>
</feature>
<evidence type="ECO:0000313" key="9">
    <source>
        <dbReference type="Proteomes" id="UP001610335"/>
    </source>
</evidence>
<dbReference type="Proteomes" id="UP001610335">
    <property type="component" value="Unassembled WGS sequence"/>
</dbReference>
<name>A0ABR4HIL6_9EURO</name>
<feature type="transmembrane region" description="Helical" evidence="6">
    <location>
        <begin position="12"/>
        <end position="30"/>
    </location>
</feature>
<evidence type="ECO:0000256" key="5">
    <source>
        <dbReference type="ARBA" id="ARBA00038359"/>
    </source>
</evidence>
<evidence type="ECO:0000256" key="2">
    <source>
        <dbReference type="ARBA" id="ARBA00022692"/>
    </source>
</evidence>
<sequence length="349" mass="39157">MFESSQPTVYGVSFVFYTLASITTGLRVYSRKWIIKSFGADDWWMTSVFVYNTAQQALFCMFLHYGGGLYVQHPPSMDDDANQGPFGRHYGVVDEKDLAMLPTLLFAEEILYIWMQFALKTGFLLFYLRLANKTSFIYSVYATMVLNVLITIALWLLYCLQCRPLPAFWNPAAYPDAKCLKMAITYYVPVSLNILTDFIILALPIRPLWNMQASLSRRIGVIAVVSVGGVAIIVSCLRIIVLHEFAVNPDFSYTLGKMVVISAVELNVAIMAANAPSLKAFWMKHVSGSLSSYMSSTPLSTLSRKQQAAALEPSVIRHRSLPKHDRDFPDSSSMNNLVEPYLSEALGNE</sequence>
<dbReference type="InterPro" id="IPR052337">
    <property type="entry name" value="SAT4-like"/>
</dbReference>
<evidence type="ECO:0000313" key="8">
    <source>
        <dbReference type="EMBL" id="KAL2815252.1"/>
    </source>
</evidence>
<dbReference type="EMBL" id="JBFXLS010000114">
    <property type="protein sequence ID" value="KAL2815252.1"/>
    <property type="molecule type" value="Genomic_DNA"/>
</dbReference>
<organism evidence="8 9">
    <name type="scientific">Aspergillus cavernicola</name>
    <dbReference type="NCBI Taxonomy" id="176166"/>
    <lineage>
        <taxon>Eukaryota</taxon>
        <taxon>Fungi</taxon>
        <taxon>Dikarya</taxon>
        <taxon>Ascomycota</taxon>
        <taxon>Pezizomycotina</taxon>
        <taxon>Eurotiomycetes</taxon>
        <taxon>Eurotiomycetidae</taxon>
        <taxon>Eurotiales</taxon>
        <taxon>Aspergillaceae</taxon>
        <taxon>Aspergillus</taxon>
        <taxon>Aspergillus subgen. Nidulantes</taxon>
    </lineage>
</organism>
<comment type="caution">
    <text evidence="8">The sequence shown here is derived from an EMBL/GenBank/DDBJ whole genome shotgun (WGS) entry which is preliminary data.</text>
</comment>
<reference evidence="8 9" key="1">
    <citation type="submission" date="2024-07" db="EMBL/GenBank/DDBJ databases">
        <title>Section-level genome sequencing and comparative genomics of Aspergillus sections Usti and Cavernicolus.</title>
        <authorList>
            <consortium name="Lawrence Berkeley National Laboratory"/>
            <person name="Nybo J.L."/>
            <person name="Vesth T.C."/>
            <person name="Theobald S."/>
            <person name="Frisvad J.C."/>
            <person name="Larsen T.O."/>
            <person name="Kjaerboelling I."/>
            <person name="Rothschild-Mancinelli K."/>
            <person name="Lyhne E.K."/>
            <person name="Kogle M.E."/>
            <person name="Barry K."/>
            <person name="Clum A."/>
            <person name="Na H."/>
            <person name="Ledsgaard L."/>
            <person name="Lin J."/>
            <person name="Lipzen A."/>
            <person name="Kuo A."/>
            <person name="Riley R."/>
            <person name="Mondo S."/>
            <person name="LaButti K."/>
            <person name="Haridas S."/>
            <person name="Pangalinan J."/>
            <person name="Salamov A.A."/>
            <person name="Simmons B.A."/>
            <person name="Magnuson J.K."/>
            <person name="Chen J."/>
            <person name="Drula E."/>
            <person name="Henrissat B."/>
            <person name="Wiebenga A."/>
            <person name="Lubbers R.J."/>
            <person name="Gomes A.C."/>
            <person name="Makela M.R."/>
            <person name="Stajich J."/>
            <person name="Grigoriev I.V."/>
            <person name="Mortensen U.H."/>
            <person name="De vries R.P."/>
            <person name="Baker S.E."/>
            <person name="Andersen M.R."/>
        </authorList>
    </citation>
    <scope>NUCLEOTIDE SEQUENCE [LARGE SCALE GENOMIC DNA]</scope>
    <source>
        <strain evidence="8 9">CBS 600.67</strain>
    </source>
</reference>
<feature type="transmembrane region" description="Helical" evidence="6">
    <location>
        <begin position="42"/>
        <end position="65"/>
    </location>
</feature>
<evidence type="ECO:0000259" key="7">
    <source>
        <dbReference type="Pfam" id="PF20684"/>
    </source>
</evidence>
<dbReference type="Pfam" id="PF20684">
    <property type="entry name" value="Fung_rhodopsin"/>
    <property type="match status" value="1"/>
</dbReference>
<accession>A0ABR4HIL6</accession>
<evidence type="ECO:0000256" key="3">
    <source>
        <dbReference type="ARBA" id="ARBA00022989"/>
    </source>
</evidence>
<feature type="domain" description="Rhodopsin" evidence="7">
    <location>
        <begin position="26"/>
        <end position="281"/>
    </location>
</feature>
<dbReference type="PANTHER" id="PTHR33048">
    <property type="entry name" value="PTH11-LIKE INTEGRAL MEMBRANE PROTEIN (AFU_ORTHOLOGUE AFUA_5G11245)"/>
    <property type="match status" value="1"/>
</dbReference>
<dbReference type="InterPro" id="IPR049326">
    <property type="entry name" value="Rhodopsin_dom_fungi"/>
</dbReference>
<proteinExistence type="inferred from homology"/>
<evidence type="ECO:0000256" key="6">
    <source>
        <dbReference type="SAM" id="Phobius"/>
    </source>
</evidence>
<feature type="transmembrane region" description="Helical" evidence="6">
    <location>
        <begin position="184"/>
        <end position="209"/>
    </location>
</feature>
<comment type="subcellular location">
    <subcellularLocation>
        <location evidence="1">Membrane</location>
        <topology evidence="1">Multi-pass membrane protein</topology>
    </subcellularLocation>
</comment>
<protein>
    <recommendedName>
        <fullName evidence="7">Rhodopsin domain-containing protein</fullName>
    </recommendedName>
</protein>
<evidence type="ECO:0000256" key="1">
    <source>
        <dbReference type="ARBA" id="ARBA00004141"/>
    </source>
</evidence>
<keyword evidence="2 6" id="KW-0812">Transmembrane</keyword>
<feature type="transmembrane region" description="Helical" evidence="6">
    <location>
        <begin position="221"/>
        <end position="241"/>
    </location>
</feature>
<keyword evidence="4 6" id="KW-0472">Membrane</keyword>
<keyword evidence="9" id="KW-1185">Reference proteome</keyword>
<comment type="similarity">
    <text evidence="5">Belongs to the SAT4 family.</text>
</comment>
<feature type="transmembrane region" description="Helical" evidence="6">
    <location>
        <begin position="253"/>
        <end position="275"/>
    </location>
</feature>
<keyword evidence="3 6" id="KW-1133">Transmembrane helix</keyword>
<dbReference type="PANTHER" id="PTHR33048:SF47">
    <property type="entry name" value="INTEGRAL MEMBRANE PROTEIN-RELATED"/>
    <property type="match status" value="1"/>
</dbReference>